<evidence type="ECO:0000313" key="16">
    <source>
        <dbReference type="EMBL" id="AIY83035.1"/>
    </source>
</evidence>
<dbReference type="GO" id="GO:0004386">
    <property type="term" value="F:helicase activity"/>
    <property type="evidence" value="ECO:0007669"/>
    <property type="project" value="UniProtKB-KW"/>
</dbReference>
<keyword evidence="9 14" id="KW-0067">ATP-binding</keyword>
<dbReference type="InterPro" id="IPR027417">
    <property type="entry name" value="P-loop_NTPase"/>
</dbReference>
<evidence type="ECO:0000313" key="17">
    <source>
        <dbReference type="Proteomes" id="UP000030635"/>
    </source>
</evidence>
<comment type="function">
    <text evidence="14">The heterodimer acts as both an ATP-dependent DNA helicase and an ATP-dependent, dual-direction single-stranded exonuclease. Recognizes the chi site generating a DNA molecule suitable for the initiation of homologous recombination. The AddB subunit has 5' -&gt; 3' nuclease activity but not helicase activity.</text>
</comment>
<dbReference type="Gene3D" id="3.40.50.300">
    <property type="entry name" value="P-loop containing nucleotide triphosphate hydrolases"/>
    <property type="match status" value="4"/>
</dbReference>
<dbReference type="GO" id="GO:0000724">
    <property type="term" value="P:double-strand break repair via homologous recombination"/>
    <property type="evidence" value="ECO:0007669"/>
    <property type="project" value="UniProtKB-UniRule"/>
</dbReference>
<dbReference type="Proteomes" id="UP000030635">
    <property type="component" value="Chromosome"/>
</dbReference>
<dbReference type="EMBL" id="CP006905">
    <property type="protein sequence ID" value="AIY83035.1"/>
    <property type="molecule type" value="Genomic_DNA"/>
</dbReference>
<dbReference type="InterPro" id="IPR011604">
    <property type="entry name" value="PDDEXK-like_dom_sf"/>
</dbReference>
<evidence type="ECO:0000259" key="15">
    <source>
        <dbReference type="PROSITE" id="PS51217"/>
    </source>
</evidence>
<feature type="domain" description="UvrD-like helicase C-terminal" evidence="15">
    <location>
        <begin position="277"/>
        <end position="580"/>
    </location>
</feature>
<dbReference type="GO" id="GO:0008409">
    <property type="term" value="F:5'-3' exonuclease activity"/>
    <property type="evidence" value="ECO:0007669"/>
    <property type="project" value="UniProtKB-UniRule"/>
</dbReference>
<dbReference type="Pfam" id="PF12705">
    <property type="entry name" value="PDDEXK_1"/>
    <property type="match status" value="1"/>
</dbReference>
<dbReference type="Gene3D" id="3.90.320.10">
    <property type="match status" value="1"/>
</dbReference>
<dbReference type="AlphaFoldDB" id="A0A0A7FVR8"/>
<evidence type="ECO:0000256" key="2">
    <source>
        <dbReference type="ARBA" id="ARBA00022722"/>
    </source>
</evidence>
<keyword evidence="12 14" id="KW-0238">DNA-binding</keyword>
<evidence type="ECO:0000256" key="5">
    <source>
        <dbReference type="ARBA" id="ARBA00022763"/>
    </source>
</evidence>
<dbReference type="HAMAP" id="MF_01452">
    <property type="entry name" value="AddB_type1"/>
    <property type="match status" value="1"/>
</dbReference>
<evidence type="ECO:0000256" key="13">
    <source>
        <dbReference type="ARBA" id="ARBA00023204"/>
    </source>
</evidence>
<keyword evidence="7 14" id="KW-0347">Helicase</keyword>
<evidence type="ECO:0000256" key="1">
    <source>
        <dbReference type="ARBA" id="ARBA00022485"/>
    </source>
</evidence>
<dbReference type="PANTHER" id="PTHR30591:SF1">
    <property type="entry name" value="RECBCD ENZYME SUBUNIT RECC"/>
    <property type="match status" value="1"/>
</dbReference>
<dbReference type="PROSITE" id="PS51217">
    <property type="entry name" value="UVRD_HELICASE_CTER"/>
    <property type="match status" value="1"/>
</dbReference>
<keyword evidence="10 14" id="KW-0408">Iron</keyword>
<feature type="binding site" evidence="14">
    <location>
        <position position="1113"/>
    </location>
    <ligand>
        <name>[4Fe-4S] cluster</name>
        <dbReference type="ChEBI" id="CHEBI:49883"/>
    </ligand>
</feature>
<evidence type="ECO:0000256" key="9">
    <source>
        <dbReference type="ARBA" id="ARBA00022840"/>
    </source>
</evidence>
<evidence type="ECO:0000256" key="4">
    <source>
        <dbReference type="ARBA" id="ARBA00022741"/>
    </source>
</evidence>
<dbReference type="KEGG" id="cbv:U729_1118"/>
<proteinExistence type="inferred from homology"/>
<evidence type="ECO:0000256" key="10">
    <source>
        <dbReference type="ARBA" id="ARBA00023004"/>
    </source>
</evidence>
<dbReference type="GO" id="GO:0003690">
    <property type="term" value="F:double-stranded DNA binding"/>
    <property type="evidence" value="ECO:0007669"/>
    <property type="project" value="UniProtKB-UniRule"/>
</dbReference>
<comment type="subunit">
    <text evidence="14">Heterodimer of AddA and AddB.</text>
</comment>
<evidence type="ECO:0000256" key="14">
    <source>
        <dbReference type="HAMAP-Rule" id="MF_01452"/>
    </source>
</evidence>
<keyword evidence="11 14" id="KW-0411">Iron-sulfur</keyword>
<keyword evidence="17" id="KW-1185">Reference proteome</keyword>
<dbReference type="eggNOG" id="COG3857">
    <property type="taxonomic scope" value="Bacteria"/>
</dbReference>
<dbReference type="OrthoDB" id="9758506at2"/>
<gene>
    <name evidence="14 16" type="primary">addB</name>
    <name evidence="16" type="ORF">U729_1118</name>
</gene>
<dbReference type="RefSeq" id="WP_039312352.1">
    <property type="nucleotide sequence ID" value="NZ_CP006905.1"/>
</dbReference>
<protein>
    <recommendedName>
        <fullName evidence="14">ATP-dependent helicase/deoxyribonuclease subunit B</fullName>
        <ecNumber evidence="14">3.1.-.-</ecNumber>
    </recommendedName>
    <alternativeName>
        <fullName evidence="14">ATP-dependent helicase/nuclease subunit AddB</fullName>
    </alternativeName>
</protein>
<dbReference type="PANTHER" id="PTHR30591">
    <property type="entry name" value="RECBCD ENZYME SUBUNIT RECC"/>
    <property type="match status" value="1"/>
</dbReference>
<feature type="binding site" evidence="14">
    <location>
        <position position="1104"/>
    </location>
    <ligand>
        <name>[4Fe-4S] cluster</name>
        <dbReference type="ChEBI" id="CHEBI:49883"/>
    </ligand>
</feature>
<evidence type="ECO:0000256" key="3">
    <source>
        <dbReference type="ARBA" id="ARBA00022723"/>
    </source>
</evidence>
<reference evidence="16 17" key="1">
    <citation type="journal article" date="2015" name="Infect. Genet. Evol.">
        <title>Genomic sequences of six botulinum neurotoxin-producing strains representing three clostridial species illustrate the mobility and diversity of botulinum neurotoxin genes.</title>
        <authorList>
            <person name="Smith T.J."/>
            <person name="Hill K.K."/>
            <person name="Xie G."/>
            <person name="Foley B.T."/>
            <person name="Williamson C.H."/>
            <person name="Foster J.T."/>
            <person name="Johnson S.L."/>
            <person name="Chertkov O."/>
            <person name="Teshima H."/>
            <person name="Gibbons H.S."/>
            <person name="Johnsky L.A."/>
            <person name="Karavis M.A."/>
            <person name="Smith L.A."/>
        </authorList>
    </citation>
    <scope>NUCLEOTIDE SEQUENCE [LARGE SCALE GENOMIC DNA]</scope>
    <source>
        <strain evidence="16">Sullivan</strain>
    </source>
</reference>
<dbReference type="GO" id="GO:0046872">
    <property type="term" value="F:metal ion binding"/>
    <property type="evidence" value="ECO:0007669"/>
    <property type="project" value="UniProtKB-KW"/>
</dbReference>
<keyword evidence="1 14" id="KW-0004">4Fe-4S</keyword>
<dbReference type="GO" id="GO:0005524">
    <property type="term" value="F:ATP binding"/>
    <property type="evidence" value="ECO:0007669"/>
    <property type="project" value="UniProtKB-UniRule"/>
</dbReference>
<dbReference type="InterPro" id="IPR014140">
    <property type="entry name" value="DNA_helicase_suAddB"/>
</dbReference>
<evidence type="ECO:0000256" key="8">
    <source>
        <dbReference type="ARBA" id="ARBA00022839"/>
    </source>
</evidence>
<dbReference type="STRING" id="1561.NPD11_1884"/>
<name>A0A0A7FVR8_9CLOT</name>
<evidence type="ECO:0000256" key="7">
    <source>
        <dbReference type="ARBA" id="ARBA00022806"/>
    </source>
</evidence>
<keyword evidence="8 14" id="KW-0269">Exonuclease</keyword>
<comment type="miscellaneous">
    <text evidence="14">Despite having conserved helicase domains, this subunit does not have helicase activity.</text>
</comment>
<keyword evidence="3 14" id="KW-0479">Metal-binding</keyword>
<dbReference type="GO" id="GO:0051539">
    <property type="term" value="F:4 iron, 4 sulfur cluster binding"/>
    <property type="evidence" value="ECO:0007669"/>
    <property type="project" value="UniProtKB-KW"/>
</dbReference>
<dbReference type="EC" id="3.1.-.-" evidence="14"/>
<keyword evidence="6 14" id="KW-0378">Hydrolase</keyword>
<comment type="cofactor">
    <cofactor evidence="14">
        <name>Mg(2+)</name>
        <dbReference type="ChEBI" id="CHEBI:18420"/>
    </cofactor>
</comment>
<dbReference type="HOGENOM" id="CLU_007838_0_0_9"/>
<sequence length="1149" mass="134129">MGIRFIYGRAGSGKSRFCLDQIRKKIENNKNNKLVLIVPEQYTFQTENKLLDIVGEKALLRTEILSFKTMCSRVFEECGGRTHQIMKDEGKSMLIYKLLQEKSDDLKYFNRISRKQGFIEVVSKTLTEFKKYNISPEILVEELDNLEDDELKDKLIDLTDLYNEYNSRIENNVVDGDDELTILKNKLKDCNIYEGAEIWIDEFTTFTPQQLDIISELASKAKTVNITLCMDGNNNTKANEETDIFNAIKNTENRIIKLMEENHIGYLEPINLNKEYPYRFKDSEELKHLEKHFFTYPFKIYSGKNKDIRIYKGNNTYDEVDMIAKDIIRLVRDNGYRYKDISVVCRDINLYEKVMTVIFNQYEIPYFLDKKIEVLSNPLVILVMSSFEVLLNNWSYEAVFKYLKSGLINIEREYVDRLENYILAHGLKGYRWTTEEVNDGFFESDDVNENPNELFIKEIMEEVREPLMNFHSKIKGEKSVREICSAIYELLIELDVFNKIDEWIEGFKDIGLEAKVREYEQVPAMVIEILDQAVDVIGDDKLSPREFYKVLNAGFENKEIGVIPVALDQVNIGDIARIKGREVKALYVVGVNDGVLPSASKEEGILSDRDRDILKEKGIELASTTRARAFEEQFMVYTALTIPSRYLMITYPMADFEGKSLRPSIIIPRLKRVLSNVKEESDMFNYADKYDKFSKVTTKVPTFNELILALRKQVDKEEINDYWREVFSWYSSHQGFEERTRTIFKGINYSNIGEEIPKDKLRKLYENDNGNLRFSVSRLEKYAECPFSYFVQYGLKAKDRKIYEFSAPDLGSFMHEILDKFTNKVKNEKILWSELNKDKCKEIVSELIDIKLKEDNNSILNSTKRYKYFTDRFKRVITKSVSVIAEQMKRGKFEVFRNEFEFGSMDGGEPIKIDLPSGERVYLTGRIDRIDKIELDGNTYLRIIDYKSGSKEFSLTELYYGIQMQLLVYLDALLRNSEYILNTGAIPGAILYFKIDDPIIKGNNELDDEEVQNEVLKKLKMNGLLLKDAKLIRSMDETMETYSLIIPASFKKDGDFSKTSSVATEEQFDILREYVNKKMIELCTDMLSGKIKIFPTKNNKKAYCEYCDYSAVCQFDTSIKDNKYRIVLKKSDDEMWKIITNEVKGEEDL</sequence>
<comment type="cofactor">
    <cofactor evidence="14">
        <name>[4Fe-4S] cluster</name>
        <dbReference type="ChEBI" id="CHEBI:49883"/>
    </cofactor>
    <text evidence="14">Binds 1 [4Fe-4S] cluster.</text>
</comment>
<dbReference type="InterPro" id="IPR038726">
    <property type="entry name" value="PDDEXK_AddAB-type"/>
</dbReference>
<dbReference type="InterPro" id="IPR049035">
    <property type="entry name" value="ADDB_N"/>
</dbReference>
<feature type="binding site" evidence="14">
    <location>
        <position position="785"/>
    </location>
    <ligand>
        <name>[4Fe-4S] cluster</name>
        <dbReference type="ChEBI" id="CHEBI:49883"/>
    </ligand>
</feature>
<evidence type="ECO:0000256" key="11">
    <source>
        <dbReference type="ARBA" id="ARBA00023014"/>
    </source>
</evidence>
<comment type="similarity">
    <text evidence="14">Belongs to the helicase family. AddB/RexB type 1 subfamily.</text>
</comment>
<keyword evidence="2 14" id="KW-0540">Nuclease</keyword>
<dbReference type="SUPFAM" id="SSF52540">
    <property type="entry name" value="P-loop containing nucleoside triphosphate hydrolases"/>
    <property type="match status" value="2"/>
</dbReference>
<dbReference type="NCBIfam" id="TIGR02773">
    <property type="entry name" value="addB_Gpos"/>
    <property type="match status" value="1"/>
</dbReference>
<evidence type="ECO:0000256" key="6">
    <source>
        <dbReference type="ARBA" id="ARBA00022801"/>
    </source>
</evidence>
<organism evidence="16 17">
    <name type="scientific">Clostridium baratii str. Sullivan</name>
    <dbReference type="NCBI Taxonomy" id="1415775"/>
    <lineage>
        <taxon>Bacteria</taxon>
        <taxon>Bacillati</taxon>
        <taxon>Bacillota</taxon>
        <taxon>Clostridia</taxon>
        <taxon>Eubacteriales</taxon>
        <taxon>Clostridiaceae</taxon>
        <taxon>Clostridium</taxon>
    </lineage>
</organism>
<evidence type="ECO:0000256" key="12">
    <source>
        <dbReference type="ARBA" id="ARBA00023125"/>
    </source>
</evidence>
<feature type="binding site" evidence="14">
    <location>
        <position position="1107"/>
    </location>
    <ligand>
        <name>[4Fe-4S] cluster</name>
        <dbReference type="ChEBI" id="CHEBI:49883"/>
    </ligand>
</feature>
<keyword evidence="5 14" id="KW-0227">DNA damage</keyword>
<keyword evidence="4 14" id="KW-0547">Nucleotide-binding</keyword>
<accession>A0A0A7FVR8</accession>
<dbReference type="InterPro" id="IPR014017">
    <property type="entry name" value="DNA_helicase_UvrD-like_C"/>
</dbReference>
<keyword evidence="13 14" id="KW-0234">DNA repair</keyword>
<dbReference type="Gene3D" id="6.10.140.1030">
    <property type="match status" value="1"/>
</dbReference>
<dbReference type="Pfam" id="PF21445">
    <property type="entry name" value="ADDB_N"/>
    <property type="match status" value="1"/>
</dbReference>